<feature type="compositionally biased region" description="Polar residues" evidence="3">
    <location>
        <begin position="759"/>
        <end position="771"/>
    </location>
</feature>
<dbReference type="InterPro" id="IPR035974">
    <property type="entry name" value="Rap/Ran-GAP_sf"/>
</dbReference>
<keyword evidence="2" id="KW-0597">Phosphoprotein</keyword>
<dbReference type="Pfam" id="PF02145">
    <property type="entry name" value="Rap_GAP"/>
    <property type="match status" value="1"/>
</dbReference>
<feature type="region of interest" description="Disordered" evidence="3">
    <location>
        <begin position="1699"/>
        <end position="1720"/>
    </location>
</feature>
<feature type="compositionally biased region" description="Low complexity" evidence="3">
    <location>
        <begin position="736"/>
        <end position="755"/>
    </location>
</feature>
<dbReference type="EMBL" id="SDOV01000004">
    <property type="protein sequence ID" value="KAH7641541.1"/>
    <property type="molecule type" value="Genomic_DNA"/>
</dbReference>
<dbReference type="PROSITE" id="PS50085">
    <property type="entry name" value="RAPGAP"/>
    <property type="match status" value="1"/>
</dbReference>
<feature type="region of interest" description="Disordered" evidence="3">
    <location>
        <begin position="974"/>
        <end position="994"/>
    </location>
</feature>
<dbReference type="Pfam" id="PF20412">
    <property type="entry name" value="RALGAPB_N"/>
    <property type="match status" value="1"/>
</dbReference>
<evidence type="ECO:0000259" key="4">
    <source>
        <dbReference type="PROSITE" id="PS50085"/>
    </source>
</evidence>
<comment type="caution">
    <text evidence="5">The sequence shown here is derived from an EMBL/GenBank/DDBJ whole genome shotgun (WGS) entry which is preliminary data.</text>
</comment>
<feature type="compositionally biased region" description="Low complexity" evidence="3">
    <location>
        <begin position="2241"/>
        <end position="2263"/>
    </location>
</feature>
<feature type="compositionally biased region" description="Low complexity" evidence="3">
    <location>
        <begin position="716"/>
        <end position="730"/>
    </location>
</feature>
<dbReference type="GO" id="GO:0005634">
    <property type="term" value="C:nucleus"/>
    <property type="evidence" value="ECO:0007669"/>
    <property type="project" value="InterPro"/>
</dbReference>
<evidence type="ECO:0000256" key="1">
    <source>
        <dbReference type="ARBA" id="ARBA00022468"/>
    </source>
</evidence>
<dbReference type="InterPro" id="IPR000331">
    <property type="entry name" value="Rap/Ran_GAP_dom"/>
</dbReference>
<dbReference type="PANTHER" id="PTHR10063">
    <property type="entry name" value="TUBERIN"/>
    <property type="match status" value="1"/>
</dbReference>
<dbReference type="GO" id="GO:0005737">
    <property type="term" value="C:cytoplasm"/>
    <property type="evidence" value="ECO:0007669"/>
    <property type="project" value="TreeGrafter"/>
</dbReference>
<feature type="compositionally biased region" description="Polar residues" evidence="3">
    <location>
        <begin position="1699"/>
        <end position="1713"/>
    </location>
</feature>
<dbReference type="FunFam" id="3.40.50.11210:FF:000001">
    <property type="entry name" value="Ral GTPase-activating protein subunit alpha-1 isoform 1"/>
    <property type="match status" value="1"/>
</dbReference>
<reference evidence="5" key="2">
    <citation type="journal article" date="2021" name="World Allergy Organ. J.">
        <title>Chromosome-level assembly of Dermatophagoides farinae genome and transcriptome reveals two novel allergens Der f 37 and Der f 39.</title>
        <authorList>
            <person name="Chen J."/>
            <person name="Cai Z."/>
            <person name="Fan D."/>
            <person name="Hu J."/>
            <person name="Hou Y."/>
            <person name="He Y."/>
            <person name="Zhang Z."/>
            <person name="Zhao Z."/>
            <person name="Gao P."/>
            <person name="Hu W."/>
            <person name="Sun J."/>
            <person name="Li J."/>
            <person name="Ji K."/>
        </authorList>
    </citation>
    <scope>NUCLEOTIDE SEQUENCE</scope>
    <source>
        <strain evidence="5">JKM2019</strain>
    </source>
</reference>
<dbReference type="Proteomes" id="UP000828236">
    <property type="component" value="Unassembled WGS sequence"/>
</dbReference>
<organism evidence="5">
    <name type="scientific">Dermatophagoides farinae</name>
    <name type="common">American house dust mite</name>
    <dbReference type="NCBI Taxonomy" id="6954"/>
    <lineage>
        <taxon>Eukaryota</taxon>
        <taxon>Metazoa</taxon>
        <taxon>Ecdysozoa</taxon>
        <taxon>Arthropoda</taxon>
        <taxon>Chelicerata</taxon>
        <taxon>Arachnida</taxon>
        <taxon>Acari</taxon>
        <taxon>Acariformes</taxon>
        <taxon>Sarcoptiformes</taxon>
        <taxon>Astigmata</taxon>
        <taxon>Psoroptidia</taxon>
        <taxon>Analgoidea</taxon>
        <taxon>Pyroglyphidae</taxon>
        <taxon>Dermatophagoidinae</taxon>
        <taxon>Dermatophagoides</taxon>
    </lineage>
</organism>
<feature type="compositionally biased region" description="Polar residues" evidence="3">
    <location>
        <begin position="779"/>
        <end position="792"/>
    </location>
</feature>
<sequence>MQGIKFKTNKQQFDLKKSLSKLFDYKRDCFSRLRALKSICDAKEIKEVKETFMSNYSVIYSVFHETFVILDSVKFNGHRKNTTEDDRLLFYIFEKILILLPEKLEKRWQMNSLIFIFRKCLHPTNLLSIRLEAMRLFLIYYQILGETNLRQNQQIEFLYASLIPGVVLNETTCTNQHLAESPLIDPNQVKYYGIRPFPIEPFILNIDQSLSSLHSSNSSSVTHGSNINSSYPNYEYKQYTRIFFTLHLLDYSISQCAKIYWRDHRERRHLRGFEFLFSSFSRIYLPYIFPVLATKNHNENEWNDFTIRLLISIYHPTNELPKLRRFRDHYPNQNEHVPFLQAVVIQWFAKYLLGKEGASNQNNGQTATLTPTNSTTDPLSSNLSKYSTSQSNLLHSSSLSSLLSTSQSSSSMSLFNQSSSKTLLNNQQNMITSQTFEYESEIFRSLLNSRRFYVDLVLNLFHQSFLWPFHEDLTTTMRDVIKVFRQWIYKENSSPLPLFLAEPNNNINSGNLTNSPSSSNQPMTLMISNDENVCAGYMNMMNIFVMSSSNVFLLEVPSEMVQILEKQVDVSKRVFNIYRYMVMKIEMEQSVWENLVQVLIRVTECIISPKVPAKREDSLGGRLAPALFQTLVVTWIKANLNIQVSSQLWEQFHQLVSSLTEWDELISEWSNTMLILNRVMSRYVFHINLNELPMDKTITDRKRELRNKPRLHHIRSVSSTQPQQSQNQHPQSHETINQTKNINQSSSNQTQQQHDQISRTSTHPDSAQYDSSKVPVQRLLSNDSTSDNINGSRHQRKGGHPKISTPLLHLVSVNRHRDYHKNQLINRFLKRSLSDSCLVLTVQQSLCPIRTSMQSKMYFARRSYKSSSATKNRKYSKKNRHRSSILRNNNLPMIDDDEIDEELTIGIGESFDYQPDYYNDNGYNDVAEDNDDSISMNEYYMIDYLRRKTLFRSNSTNDIAIMYSAHRHNITHYHHHHHHQHHHHHHSNQTNGSDSIADTLSLGASYTGTIGECNSLKETPLTFDSTSAASTCSSSITDQQISFGSSENGTVSNKHCHDTNPLANRPVLLGGQSRGWNAEVAAILWRRMLEILGDPNDIEDPNLHRKAFECLAIITEDFTKIRDNITYLSAASSHQSGENCGQLLVPSLHYYTSWLFRATTLPQEYKSGRLLAYKLLCMIAMYRSEQELSKEFLILFYLALKRAILSYDMDLINTIIKYCGSKFFSASLWGSSCLLFHFVSAANVVIGSTEVKTYPRIESLQLLGSLIGFFDVFSNVLCLRSTDTLSLEPYTDLKDHVIEILIGASKREQTGLGRVISFCSLGIFLYREFIKGSEFNRIKDIINILVAGTRFNNRVICRVACDMLRLIADHSNYLMNKHPDLARRIIEGLCYTFELHIDVLKQKTLLKDFKNLLLCIMFCLSHWCMSVSKDFLLNTFVTEEYPGKICQPNPIINNRKSSDESSRSNQIRPCLLDLVISLYISVVNLDPVALVKNQSLNSSTSEALKNSPQVGDMDTMDYTIISSTNSPRNEDMLTTMNNNNRHRGGGLTPSFDQQIENVSTLKKAANLILLHFMNFMGHFPLPKLRSALLSALINENDDNPYVSSAQYDKVDYESLNAPNVLVFTINDTCLMSFVELPIEAFDSTIWTKFLSSTTSDSFSLFSAKPIRIIIRNVLGKFAWDSIMLASPLVPDKNSISRPLSSLASDQSAKSTSPDLADEEDENAMNCYKNSLAKDSLELLVNSIYETTPECRPKTLTTNDDFLHSLNQMPEAVDTLALLINQHFQESQFNEDPEFNSRHFKVNPDQSSPDIASIDNNSYNSSTDSSSTDLLDPVKAFQHCRQMIEQFGFLSWEKRKQIELLSKSQSTVRELRHLDNQQFRDQHKIAVIYVGPCQETRESILLNKSGSRAFEEFVSRIGWEVNLATHAGFMGGLQSNLSTGLTAPYYADSFNEVIFHVSTRLEPVNNELLNANTSQQQQQQQQQQSIDKQQLMNMKMRHLGNDEIHIVWSEHYKEYRRSILATEFGDVLIVIYPLPANTFPNLFRIQIMRKAEVPFFGPLFHGAVVHRDELAGLVRATAINASRGKRLNMDDYKPYFETRHDTIKNLITKYKDPTIFEEFANRIYAPRYDLLHSEKLYATYDLTKLMDSGFITLEDFIHCTLKTNQSLVSIPSTPHSMTNEPTSPASSTMSSEISFCQQQYQTMSSPQSPSIQSPAVMGGDSSAMMMSFKMANVSGHYPGPPSTSSNSSGTSLRGLRPSSRSSFK</sequence>
<dbReference type="PANTHER" id="PTHR10063:SF11">
    <property type="entry name" value="RHO GTPASE-ACTIVATING PROTEIN CG5521-RELATED"/>
    <property type="match status" value="1"/>
</dbReference>
<dbReference type="InterPro" id="IPR046859">
    <property type="entry name" value="RGPA/RALGAPB_N"/>
</dbReference>
<feature type="region of interest" description="Disordered" evidence="3">
    <location>
        <begin position="2170"/>
        <end position="2190"/>
    </location>
</feature>
<accession>A0A9D4SH80</accession>
<dbReference type="InterPro" id="IPR027107">
    <property type="entry name" value="Tuberin/Ral-act_asu"/>
</dbReference>
<feature type="compositionally biased region" description="Basic residues" evidence="3">
    <location>
        <begin position="974"/>
        <end position="987"/>
    </location>
</feature>
<gene>
    <name evidence="5" type="ORF">HUG17_4585</name>
</gene>
<protein>
    <submittedName>
        <fullName evidence="5">Ral gtpase-activating protein subunit alpha-1-like protein</fullName>
    </submittedName>
</protein>
<keyword evidence="1" id="KW-0343">GTPase activation</keyword>
<dbReference type="GO" id="GO:0005096">
    <property type="term" value="F:GTPase activator activity"/>
    <property type="evidence" value="ECO:0007669"/>
    <property type="project" value="UniProtKB-KW"/>
</dbReference>
<name>A0A9D4SH80_DERFA</name>
<feature type="region of interest" description="Disordered" evidence="3">
    <location>
        <begin position="360"/>
        <end position="384"/>
    </location>
</feature>
<evidence type="ECO:0000256" key="3">
    <source>
        <dbReference type="SAM" id="MobiDB-lite"/>
    </source>
</evidence>
<dbReference type="SUPFAM" id="SSF111347">
    <property type="entry name" value="Rap/Ran-GAP"/>
    <property type="match status" value="1"/>
</dbReference>
<evidence type="ECO:0000313" key="5">
    <source>
        <dbReference type="EMBL" id="KAH7641541.1"/>
    </source>
</evidence>
<feature type="region of interest" description="Disordered" evidence="3">
    <location>
        <begin position="1789"/>
        <end position="1826"/>
    </location>
</feature>
<feature type="region of interest" description="Disordered" evidence="3">
    <location>
        <begin position="2231"/>
        <end position="2263"/>
    </location>
</feature>
<feature type="region of interest" description="Disordered" evidence="3">
    <location>
        <begin position="712"/>
        <end position="805"/>
    </location>
</feature>
<dbReference type="GO" id="GO:0051056">
    <property type="term" value="P:regulation of small GTPase mediated signal transduction"/>
    <property type="evidence" value="ECO:0007669"/>
    <property type="project" value="InterPro"/>
</dbReference>
<feature type="compositionally biased region" description="Low complexity" evidence="3">
    <location>
        <begin position="1812"/>
        <end position="1826"/>
    </location>
</feature>
<reference evidence="5" key="1">
    <citation type="submission" date="2020-06" db="EMBL/GenBank/DDBJ databases">
        <authorList>
            <person name="Ji K."/>
            <person name="Li J."/>
        </authorList>
    </citation>
    <scope>NUCLEOTIDE SEQUENCE</scope>
    <source>
        <strain evidence="5">JKM2019</strain>
        <tissue evidence="5">Whole body</tissue>
    </source>
</reference>
<evidence type="ECO:0000256" key="2">
    <source>
        <dbReference type="ARBA" id="ARBA00022553"/>
    </source>
</evidence>
<proteinExistence type="predicted"/>
<feature type="domain" description="Rap-GAP" evidence="4">
    <location>
        <begin position="1870"/>
        <end position="2105"/>
    </location>
</feature>
<dbReference type="Gene3D" id="3.40.50.11210">
    <property type="entry name" value="Rap/Ran-GAP"/>
    <property type="match status" value="1"/>
</dbReference>